<dbReference type="Pfam" id="PF00392">
    <property type="entry name" value="GntR"/>
    <property type="match status" value="1"/>
</dbReference>
<feature type="domain" description="HTH gntR-type" evidence="4">
    <location>
        <begin position="18"/>
        <end position="87"/>
    </location>
</feature>
<reference evidence="6" key="1">
    <citation type="submission" date="2016-10" db="EMBL/GenBank/DDBJ databases">
        <authorList>
            <person name="Varghese N."/>
            <person name="Submissions S."/>
        </authorList>
    </citation>
    <scope>NUCLEOTIDE SEQUENCE [LARGE SCALE GENOMIC DNA]</scope>
    <source>
        <strain evidence="6">DSM 22530</strain>
    </source>
</reference>
<evidence type="ECO:0000259" key="4">
    <source>
        <dbReference type="PROSITE" id="PS50949"/>
    </source>
</evidence>
<dbReference type="Gene3D" id="3.40.1410.10">
    <property type="entry name" value="Chorismate lyase-like"/>
    <property type="match status" value="1"/>
</dbReference>
<evidence type="ECO:0000313" key="5">
    <source>
        <dbReference type="EMBL" id="SFD87579.1"/>
    </source>
</evidence>
<proteinExistence type="predicted"/>
<dbReference type="RefSeq" id="WP_090084184.1">
    <property type="nucleotide sequence ID" value="NZ_FOMR01000005.1"/>
</dbReference>
<dbReference type="PROSITE" id="PS50949">
    <property type="entry name" value="HTH_GNTR"/>
    <property type="match status" value="1"/>
</dbReference>
<dbReference type="STRING" id="640948.SAMN05216238_10579"/>
<dbReference type="SMART" id="SM00420">
    <property type="entry name" value="HTH_DEOR"/>
    <property type="match status" value="1"/>
</dbReference>
<dbReference type="PANTHER" id="PTHR44846:SF1">
    <property type="entry name" value="MANNOSYL-D-GLYCERATE TRANSPORT_METABOLISM SYSTEM REPRESSOR MNGR-RELATED"/>
    <property type="match status" value="1"/>
</dbReference>
<dbReference type="SUPFAM" id="SSF64288">
    <property type="entry name" value="Chorismate lyase-like"/>
    <property type="match status" value="1"/>
</dbReference>
<name>A0A1I1VXT4_9BACI</name>
<evidence type="ECO:0000313" key="6">
    <source>
        <dbReference type="Proteomes" id="UP000199474"/>
    </source>
</evidence>
<dbReference type="OrthoDB" id="457376at2"/>
<protein>
    <submittedName>
        <fullName evidence="5">GntR family transcriptional regulator</fullName>
    </submittedName>
</protein>
<dbReference type="SMART" id="SM00345">
    <property type="entry name" value="HTH_GNTR"/>
    <property type="match status" value="1"/>
</dbReference>
<sequence length="256" mass="29480">MLKNKPSSSHEINFYNGVPLQLQVRDVIRKEVLSRKLVDETGKIATEYELMDRFGVSRVTVRNALQMLVDEGVITRERGRGTFVRTNHPENWTGRLMGFTEIIKESGFVPNAEVLNSGLLNRNDDDFDICKEKLNTDNVWNLTRLRFADEHPIAVEYAFFPSSYGAMLENEDLKSIAIYQFFEKELDIYFKEANQIISAVNADEQIAEMLNTKIGEALLYIERSTKTSQGDPVEFLKAVYRPDYFQYLITLSRNGI</sequence>
<dbReference type="InterPro" id="IPR000524">
    <property type="entry name" value="Tscrpt_reg_HTH_GntR"/>
</dbReference>
<dbReference type="InterPro" id="IPR028978">
    <property type="entry name" value="Chorismate_lyase_/UTRA_dom_sf"/>
</dbReference>
<dbReference type="SUPFAM" id="SSF46785">
    <property type="entry name" value="Winged helix' DNA-binding domain"/>
    <property type="match status" value="1"/>
</dbReference>
<keyword evidence="3" id="KW-0804">Transcription</keyword>
<evidence type="ECO:0000256" key="3">
    <source>
        <dbReference type="ARBA" id="ARBA00023163"/>
    </source>
</evidence>
<evidence type="ECO:0000256" key="1">
    <source>
        <dbReference type="ARBA" id="ARBA00023015"/>
    </source>
</evidence>
<dbReference type="Gene3D" id="1.10.10.10">
    <property type="entry name" value="Winged helix-like DNA-binding domain superfamily/Winged helix DNA-binding domain"/>
    <property type="match status" value="1"/>
</dbReference>
<dbReference type="PRINTS" id="PR00035">
    <property type="entry name" value="HTHGNTR"/>
</dbReference>
<dbReference type="SMART" id="SM00866">
    <property type="entry name" value="UTRA"/>
    <property type="match status" value="1"/>
</dbReference>
<dbReference type="AlphaFoldDB" id="A0A1I1VXT4"/>
<keyword evidence="6" id="KW-1185">Reference proteome</keyword>
<dbReference type="InterPro" id="IPR011663">
    <property type="entry name" value="UTRA"/>
</dbReference>
<dbReference type="GO" id="GO:0003677">
    <property type="term" value="F:DNA binding"/>
    <property type="evidence" value="ECO:0007669"/>
    <property type="project" value="UniProtKB-KW"/>
</dbReference>
<dbReference type="InterPro" id="IPR036388">
    <property type="entry name" value="WH-like_DNA-bd_sf"/>
</dbReference>
<dbReference type="EMBL" id="FOMR01000005">
    <property type="protein sequence ID" value="SFD87579.1"/>
    <property type="molecule type" value="Genomic_DNA"/>
</dbReference>
<evidence type="ECO:0000256" key="2">
    <source>
        <dbReference type="ARBA" id="ARBA00023125"/>
    </source>
</evidence>
<keyword evidence="1" id="KW-0805">Transcription regulation</keyword>
<dbReference type="Pfam" id="PF07702">
    <property type="entry name" value="UTRA"/>
    <property type="match status" value="1"/>
</dbReference>
<organism evidence="5 6">
    <name type="scientific">Lentibacillus persicus</name>
    <dbReference type="NCBI Taxonomy" id="640948"/>
    <lineage>
        <taxon>Bacteria</taxon>
        <taxon>Bacillati</taxon>
        <taxon>Bacillota</taxon>
        <taxon>Bacilli</taxon>
        <taxon>Bacillales</taxon>
        <taxon>Bacillaceae</taxon>
        <taxon>Lentibacillus</taxon>
    </lineage>
</organism>
<dbReference type="InterPro" id="IPR050679">
    <property type="entry name" value="Bact_HTH_transcr_reg"/>
</dbReference>
<dbReference type="PANTHER" id="PTHR44846">
    <property type="entry name" value="MANNOSYL-D-GLYCERATE TRANSPORT/METABOLISM SYSTEM REPRESSOR MNGR-RELATED"/>
    <property type="match status" value="1"/>
</dbReference>
<dbReference type="GO" id="GO:0003700">
    <property type="term" value="F:DNA-binding transcription factor activity"/>
    <property type="evidence" value="ECO:0007669"/>
    <property type="project" value="InterPro"/>
</dbReference>
<dbReference type="GO" id="GO:0045892">
    <property type="term" value="P:negative regulation of DNA-templated transcription"/>
    <property type="evidence" value="ECO:0007669"/>
    <property type="project" value="TreeGrafter"/>
</dbReference>
<dbReference type="InterPro" id="IPR036390">
    <property type="entry name" value="WH_DNA-bd_sf"/>
</dbReference>
<dbReference type="InterPro" id="IPR001034">
    <property type="entry name" value="DeoR_HTH"/>
</dbReference>
<dbReference type="Proteomes" id="UP000199474">
    <property type="component" value="Unassembled WGS sequence"/>
</dbReference>
<accession>A0A1I1VXT4</accession>
<keyword evidence="2" id="KW-0238">DNA-binding</keyword>
<gene>
    <name evidence="5" type="ORF">SAMN05216238_10579</name>
</gene>
<dbReference type="CDD" id="cd07377">
    <property type="entry name" value="WHTH_GntR"/>
    <property type="match status" value="1"/>
</dbReference>